<feature type="transmembrane region" description="Helical" evidence="7">
    <location>
        <begin position="542"/>
        <end position="564"/>
    </location>
</feature>
<dbReference type="InterPro" id="IPR000742">
    <property type="entry name" value="EGF"/>
</dbReference>
<feature type="disulfide bond" evidence="6">
    <location>
        <begin position="476"/>
        <end position="485"/>
    </location>
</feature>
<feature type="domain" description="EGF-like" evidence="9">
    <location>
        <begin position="487"/>
        <end position="524"/>
    </location>
</feature>
<dbReference type="FunFam" id="2.10.25.10:FF:000173">
    <property type="entry name" value="Neurogenic locus notch protein 2"/>
    <property type="match status" value="1"/>
</dbReference>
<keyword evidence="2 8" id="KW-0732">Signal</keyword>
<dbReference type="InterPro" id="IPR001881">
    <property type="entry name" value="EGF-like_Ca-bd_dom"/>
</dbReference>
<dbReference type="FunFam" id="2.170.300.10:FF:000003">
    <property type="entry name" value="tyrosine-protein kinase receptor Tie-1 isoform X1"/>
    <property type="match status" value="1"/>
</dbReference>
<keyword evidence="7" id="KW-1133">Transmembrane helix</keyword>
<feature type="chain" id="PRO_5035454666" evidence="8">
    <location>
        <begin position="24"/>
        <end position="609"/>
    </location>
</feature>
<dbReference type="SUPFAM" id="SSF48726">
    <property type="entry name" value="Immunoglobulin"/>
    <property type="match status" value="1"/>
</dbReference>
<keyword evidence="1 6" id="KW-0245">EGF-like domain</keyword>
<keyword evidence="12" id="KW-1185">Reference proteome</keyword>
<dbReference type="Gene3D" id="2.10.25.10">
    <property type="entry name" value="Laminin"/>
    <property type="match status" value="3"/>
</dbReference>
<dbReference type="AlphaFoldDB" id="A0A8K0A8F8"/>
<sequence length="609" mass="67607">MTHRWRLLALIIFGLATRYTSDAQPEVTLVNEYPCIDYLTGPTYLKCVTDHPAQRISFGRETNIGLDYERFNDDLWGTREFIFPQTYWPGSMFTLVRIAQDFRIGSFFTELQLDDGSTFRILTVKMSKFAPIKPVTMCQRANVGENVTIQMLSQEPVERGVYWRRNEELMLGKRTLNLTLNKVTNDSCGVYECYRTNSERNAAVQGITRLIVRACPDEKWGTDCKEDCPKCYNGGICDPENGECICAIGFTGPTCERPCGARKFGQSCQHQCNRPNFNADGDDACKYYVFCLPDPYGCSCNTGFKGLDCTEACKDGTFGAGCTETCHCLDDVPCNRFTGACPDQCAEGWTEGPYCQHECDPGKFGVNCENTCHCEDDVPCNRFNGSCPGACAPGWTGPACQVRDYCVSKPCQNGGTCVNRDDGYRCNCTSWHVGKHCETLRDACNPNPCRNGGTCQVLQEEGSSAVENDDEHKCHCIVGYYGLYCERVDHCEPDNPCLHGGTCTTDWRSYVCHCPTGFAGVNCADEDPDAEEEHFMATLAPLLAGAAVTAVVVGGGTTGVCYFLKKKNVITPKAITTTTTTPAPRPLRQSLRLKMNANMNRIEYDYEYT</sequence>
<evidence type="ECO:0000256" key="8">
    <source>
        <dbReference type="SAM" id="SignalP"/>
    </source>
</evidence>
<dbReference type="InterPro" id="IPR007110">
    <property type="entry name" value="Ig-like_dom"/>
</dbReference>
<feature type="signal peptide" evidence="8">
    <location>
        <begin position="1"/>
        <end position="23"/>
    </location>
</feature>
<dbReference type="PROSITE" id="PS00022">
    <property type="entry name" value="EGF_1"/>
    <property type="match status" value="4"/>
</dbReference>
<dbReference type="EMBL" id="OV696693">
    <property type="protein sequence ID" value="CAH1271243.1"/>
    <property type="molecule type" value="Genomic_DNA"/>
</dbReference>
<dbReference type="GO" id="GO:0005509">
    <property type="term" value="F:calcium ion binding"/>
    <property type="evidence" value="ECO:0007669"/>
    <property type="project" value="InterPro"/>
</dbReference>
<evidence type="ECO:0000256" key="6">
    <source>
        <dbReference type="PROSITE-ProRule" id="PRU00076"/>
    </source>
</evidence>
<dbReference type="PANTHER" id="PTHR24043:SF8">
    <property type="entry name" value="EGF-LIKE DOMAIN-CONTAINING PROTEIN"/>
    <property type="match status" value="1"/>
</dbReference>
<dbReference type="Gene3D" id="2.60.40.10">
    <property type="entry name" value="Immunoglobulins"/>
    <property type="match status" value="1"/>
</dbReference>
<organism evidence="11 12">
    <name type="scientific">Branchiostoma lanceolatum</name>
    <name type="common">Common lancelet</name>
    <name type="synonym">Amphioxus lanceolatum</name>
    <dbReference type="NCBI Taxonomy" id="7740"/>
    <lineage>
        <taxon>Eukaryota</taxon>
        <taxon>Metazoa</taxon>
        <taxon>Chordata</taxon>
        <taxon>Cephalochordata</taxon>
        <taxon>Leptocardii</taxon>
        <taxon>Amphioxiformes</taxon>
        <taxon>Branchiostomatidae</taxon>
        <taxon>Branchiostoma</taxon>
    </lineage>
</organism>
<proteinExistence type="predicted"/>
<dbReference type="PROSITE" id="PS50835">
    <property type="entry name" value="IG_LIKE"/>
    <property type="match status" value="1"/>
</dbReference>
<keyword evidence="3" id="KW-0677">Repeat</keyword>
<dbReference type="PROSITE" id="PS01186">
    <property type="entry name" value="EGF_2"/>
    <property type="match status" value="2"/>
</dbReference>
<dbReference type="OrthoDB" id="1668230at2759"/>
<dbReference type="SMART" id="SM00179">
    <property type="entry name" value="EGF_CA"/>
    <property type="match status" value="2"/>
</dbReference>
<dbReference type="GO" id="GO:0005044">
    <property type="term" value="F:scavenger receptor activity"/>
    <property type="evidence" value="ECO:0007669"/>
    <property type="project" value="InterPro"/>
</dbReference>
<evidence type="ECO:0000256" key="4">
    <source>
        <dbReference type="ARBA" id="ARBA00023157"/>
    </source>
</evidence>
<dbReference type="InterPro" id="IPR013783">
    <property type="entry name" value="Ig-like_fold"/>
</dbReference>
<dbReference type="SMART" id="SM00181">
    <property type="entry name" value="EGF"/>
    <property type="match status" value="7"/>
</dbReference>
<feature type="domain" description="EGF-like" evidence="9">
    <location>
        <begin position="225"/>
        <end position="256"/>
    </location>
</feature>
<dbReference type="PROSITE" id="PS50026">
    <property type="entry name" value="EGF_3"/>
    <property type="match status" value="4"/>
</dbReference>
<dbReference type="PROSITE" id="PS00010">
    <property type="entry name" value="ASX_HYDROXYL"/>
    <property type="match status" value="1"/>
</dbReference>
<evidence type="ECO:0000256" key="3">
    <source>
        <dbReference type="ARBA" id="ARBA00022737"/>
    </source>
</evidence>
<comment type="caution">
    <text evidence="6">Lacks conserved residue(s) required for the propagation of feature annotation.</text>
</comment>
<protein>
    <submittedName>
        <fullName evidence="11">TIE1 protein</fullName>
    </submittedName>
</protein>
<dbReference type="Gene3D" id="2.170.300.10">
    <property type="entry name" value="Tie2 ligand-binding domain superfamily"/>
    <property type="match status" value="1"/>
</dbReference>
<feature type="disulfide bond" evidence="6">
    <location>
        <begin position="246"/>
        <end position="255"/>
    </location>
</feature>
<dbReference type="PANTHER" id="PTHR24043">
    <property type="entry name" value="SCAVENGER RECEPTOR CLASS F"/>
    <property type="match status" value="1"/>
</dbReference>
<dbReference type="FunFam" id="2.10.25.10:FF:000255">
    <property type="entry name" value="Sushi, nidogen and EGF-like domains 1"/>
    <property type="match status" value="1"/>
</dbReference>
<dbReference type="Proteomes" id="UP000838412">
    <property type="component" value="Chromosome 8"/>
</dbReference>
<gene>
    <name evidence="11" type="primary">TIE1</name>
    <name evidence="11" type="ORF">BLAG_LOCUS23327</name>
</gene>
<keyword evidence="5" id="KW-0325">Glycoprotein</keyword>
<dbReference type="InterPro" id="IPR000152">
    <property type="entry name" value="EGF-type_Asp/Asn_hydroxyl_site"/>
</dbReference>
<evidence type="ECO:0000259" key="9">
    <source>
        <dbReference type="PROSITE" id="PS50026"/>
    </source>
</evidence>
<feature type="domain" description="Ig-like" evidence="10">
    <location>
        <begin position="89"/>
        <end position="205"/>
    </location>
</feature>
<dbReference type="CDD" id="cd00054">
    <property type="entry name" value="EGF_CA"/>
    <property type="match status" value="2"/>
</dbReference>
<name>A0A8K0A8F8_BRALA</name>
<evidence type="ECO:0000256" key="2">
    <source>
        <dbReference type="ARBA" id="ARBA00022729"/>
    </source>
</evidence>
<evidence type="ECO:0000259" key="10">
    <source>
        <dbReference type="PROSITE" id="PS50835"/>
    </source>
</evidence>
<evidence type="ECO:0000256" key="7">
    <source>
        <dbReference type="SAM" id="Phobius"/>
    </source>
</evidence>
<keyword evidence="7" id="KW-0812">Transmembrane</keyword>
<feature type="domain" description="EGF-like" evidence="9">
    <location>
        <begin position="402"/>
        <end position="438"/>
    </location>
</feature>
<keyword evidence="7" id="KW-0472">Membrane</keyword>
<dbReference type="SUPFAM" id="SSF57196">
    <property type="entry name" value="EGF/Laminin"/>
    <property type="match status" value="3"/>
</dbReference>
<reference evidence="11" key="1">
    <citation type="submission" date="2022-01" db="EMBL/GenBank/DDBJ databases">
        <authorList>
            <person name="Braso-Vives M."/>
        </authorList>
    </citation>
    <scope>NUCLEOTIDE SEQUENCE</scope>
</reference>
<feature type="disulfide bond" evidence="6">
    <location>
        <begin position="514"/>
        <end position="523"/>
    </location>
</feature>
<feature type="disulfide bond" evidence="6">
    <location>
        <begin position="428"/>
        <end position="437"/>
    </location>
</feature>
<dbReference type="InterPro" id="IPR036179">
    <property type="entry name" value="Ig-like_dom_sf"/>
</dbReference>
<accession>A0A8K0A8F8</accession>
<dbReference type="InterPro" id="IPR042635">
    <property type="entry name" value="MEGF10/SREC1/2-like"/>
</dbReference>
<evidence type="ECO:0000313" key="12">
    <source>
        <dbReference type="Proteomes" id="UP000838412"/>
    </source>
</evidence>
<evidence type="ECO:0000256" key="5">
    <source>
        <dbReference type="ARBA" id="ARBA00023180"/>
    </source>
</evidence>
<dbReference type="Pfam" id="PF00008">
    <property type="entry name" value="EGF"/>
    <property type="match status" value="3"/>
</dbReference>
<feature type="domain" description="EGF-like" evidence="9">
    <location>
        <begin position="440"/>
        <end position="486"/>
    </location>
</feature>
<evidence type="ECO:0000256" key="1">
    <source>
        <dbReference type="ARBA" id="ARBA00022536"/>
    </source>
</evidence>
<evidence type="ECO:0000313" key="11">
    <source>
        <dbReference type="EMBL" id="CAH1271243.1"/>
    </source>
</evidence>
<keyword evidence="4 6" id="KW-1015">Disulfide bond</keyword>